<dbReference type="AlphaFoldDB" id="A0A6N9R0E2"/>
<dbReference type="SUPFAM" id="SSF52980">
    <property type="entry name" value="Restriction endonuclease-like"/>
    <property type="match status" value="1"/>
</dbReference>
<name>A0A6N9R0E2_9MICC</name>
<dbReference type="EMBL" id="WMHZ01000009">
    <property type="protein sequence ID" value="NDO78131.1"/>
    <property type="molecule type" value="Genomic_DNA"/>
</dbReference>
<evidence type="ECO:0000313" key="2">
    <source>
        <dbReference type="Proteomes" id="UP000471026"/>
    </source>
</evidence>
<dbReference type="Proteomes" id="UP000471026">
    <property type="component" value="Unassembled WGS sequence"/>
</dbReference>
<reference evidence="1 2" key="1">
    <citation type="submission" date="2019-11" db="EMBL/GenBank/DDBJ databases">
        <title>Draft genome sequence of Kocuria indica DP-K7, a methyl red degrading Actinobacterium.</title>
        <authorList>
            <person name="Kumaran S."/>
            <person name="Tischler D."/>
            <person name="Ngo A.C.R."/>
            <person name="Schultes F."/>
        </authorList>
    </citation>
    <scope>NUCLEOTIDE SEQUENCE [LARGE SCALE GENOMIC DNA]</scope>
    <source>
        <strain evidence="1 2">DP-K7</strain>
    </source>
</reference>
<gene>
    <name evidence="1" type="ORF">GKZ75_07795</name>
</gene>
<organism evidence="1 2">
    <name type="scientific">Kocuria marina subsp. indica</name>
    <dbReference type="NCBI Taxonomy" id="1049583"/>
    <lineage>
        <taxon>Bacteria</taxon>
        <taxon>Bacillati</taxon>
        <taxon>Actinomycetota</taxon>
        <taxon>Actinomycetes</taxon>
        <taxon>Micrococcales</taxon>
        <taxon>Micrococcaceae</taxon>
        <taxon>Kocuria</taxon>
    </lineage>
</organism>
<comment type="caution">
    <text evidence="1">The sequence shown here is derived from an EMBL/GenBank/DDBJ whole genome shotgun (WGS) entry which is preliminary data.</text>
</comment>
<evidence type="ECO:0000313" key="1">
    <source>
        <dbReference type="EMBL" id="NDO78131.1"/>
    </source>
</evidence>
<dbReference type="RefSeq" id="WP_162229503.1">
    <property type="nucleotide sequence ID" value="NZ_WMHZ01000009.1"/>
</dbReference>
<evidence type="ECO:0008006" key="3">
    <source>
        <dbReference type="Google" id="ProtNLM"/>
    </source>
</evidence>
<protein>
    <recommendedName>
        <fullName evidence="3">DUF559 domain-containing protein</fullName>
    </recommendedName>
</protein>
<dbReference type="InterPro" id="IPR011335">
    <property type="entry name" value="Restrct_endonuc-II-like"/>
</dbReference>
<proteinExistence type="predicted"/>
<sequence length="335" mass="37202">MLYHQRPVPFPPEPTVLVTADTGARASQLMKNPGVQRLARGLWVLREDPLSGLERSVLLQKHIGGPDAGLAVGGVHALELFRLPVGGTEAWVQPVLTGGKSGSGRNRNGGRADELAAARQRTELLWTHHRVQSQQRGIRIAISQGLPCLEGPWGGCIAHPVEVLARLSKLLAPWRITACLDAMISTQFVLPGSTTPVSFTRDHVEQCLDQLPPTSHGTARMRRAWRDARSPCWSAPETLTRLLIDRAGLPEPQLNVQVTVAGRTFILDLAWPEARIALEYNGAVHAREIDQYRDEMYRLGLLRDAGWDVSVLTWDDLRSPARREAWLTRVRRALR</sequence>
<accession>A0A6N9R0E2</accession>